<dbReference type="Pfam" id="PF07992">
    <property type="entry name" value="Pyr_redox_2"/>
    <property type="match status" value="1"/>
</dbReference>
<protein>
    <submittedName>
        <fullName evidence="11">Apoptosis-inducing factor 1</fullName>
    </submittedName>
</protein>
<dbReference type="GeneID" id="83202899"/>
<evidence type="ECO:0000256" key="9">
    <source>
        <dbReference type="ARBA" id="ARBA00023014"/>
    </source>
</evidence>
<dbReference type="Gene3D" id="2.102.10.10">
    <property type="entry name" value="Rieske [2Fe-2S] iron-sulphur domain"/>
    <property type="match status" value="1"/>
</dbReference>
<dbReference type="PRINTS" id="PR00411">
    <property type="entry name" value="PNDRDTASEI"/>
</dbReference>
<comment type="caution">
    <text evidence="11">The sequence shown here is derived from an EMBL/GenBank/DDBJ whole genome shotgun (WGS) entry which is preliminary data.</text>
</comment>
<evidence type="ECO:0000256" key="4">
    <source>
        <dbReference type="ARBA" id="ARBA00022714"/>
    </source>
</evidence>
<keyword evidence="9" id="KW-0411">Iron-sulfur</keyword>
<dbReference type="GO" id="GO:0005737">
    <property type="term" value="C:cytoplasm"/>
    <property type="evidence" value="ECO:0007669"/>
    <property type="project" value="TreeGrafter"/>
</dbReference>
<sequence length="548" mass="57752">MAQQFKLKDIASLSDLKPGDKIESEVEGVSDGKVLLLNHDKKIHALSPRCTHYGGPLKGGVVSPDGRIMCPWHGACFNVATGDIENAPALNALKTFDVLEKDGAVYISGTEADIKAGQRSPGIKCSASKSDEKLVVVGGGSGTIGVVQGLREQKYTGQITIVTQEPDMIDRPKLSKALITDPSKIRLRSPDWFKEAGIESVFDKVTAVDFDSQSLTTASGKTLPYTKLVLAPGGIPRSLPLPGFKDLSNIFTLRSIANAQSIVSAVGEEKGKNIVVIGSSFIGMEIANSLADGNNVTVVGMEAAPLERVMGAQVGRIFQRNLESNGVKFKLEAGVSKATPSASNASAVGAVHLEDGTVLPADVVVVGVGVRPATDFLQGNAAIKLEKDGSVATDAHFAVPGLKGVFAVGDIATYPYHGPGGNGAPVRIEHWNVAQNAGRSVARAIGHLQHAGLESLKVRSFIPVFWSALGAQLRYCGNTVNGFDDVVLRGEPDNGKFVAYYAKGDVILAVATMGMDPYMVKSAELMRRGKMPSKKEIVDGVDVLGLDL</sequence>
<dbReference type="InterPro" id="IPR050446">
    <property type="entry name" value="FAD-oxidoreductase/Apoptosis"/>
</dbReference>
<organism evidence="11 12">
    <name type="scientific">Penicillium chermesinum</name>
    <dbReference type="NCBI Taxonomy" id="63820"/>
    <lineage>
        <taxon>Eukaryota</taxon>
        <taxon>Fungi</taxon>
        <taxon>Dikarya</taxon>
        <taxon>Ascomycota</taxon>
        <taxon>Pezizomycotina</taxon>
        <taxon>Eurotiomycetes</taxon>
        <taxon>Eurotiomycetidae</taxon>
        <taxon>Eurotiales</taxon>
        <taxon>Aspergillaceae</taxon>
        <taxon>Penicillium</taxon>
    </lineage>
</organism>
<keyword evidence="4" id="KW-0001">2Fe-2S</keyword>
<reference evidence="11" key="2">
    <citation type="journal article" date="2023" name="IMA Fungus">
        <title>Comparative genomic study of the Penicillium genus elucidates a diverse pangenome and 15 lateral gene transfer events.</title>
        <authorList>
            <person name="Petersen C."/>
            <person name="Sorensen T."/>
            <person name="Nielsen M.R."/>
            <person name="Sondergaard T.E."/>
            <person name="Sorensen J.L."/>
            <person name="Fitzpatrick D.A."/>
            <person name="Frisvad J.C."/>
            <person name="Nielsen K.L."/>
        </authorList>
    </citation>
    <scope>NUCLEOTIDE SEQUENCE</scope>
    <source>
        <strain evidence="11">IBT 19713</strain>
    </source>
</reference>
<comment type="similarity">
    <text evidence="2">Belongs to the FAD-dependent oxidoreductase family.</text>
</comment>
<dbReference type="AlphaFoldDB" id="A0A9W9NS03"/>
<name>A0A9W9NS03_9EURO</name>
<evidence type="ECO:0000256" key="1">
    <source>
        <dbReference type="ARBA" id="ARBA00001974"/>
    </source>
</evidence>
<dbReference type="OrthoDB" id="6029at2759"/>
<gene>
    <name evidence="11" type="ORF">N7468_006300</name>
</gene>
<keyword evidence="6" id="KW-0274">FAD</keyword>
<evidence type="ECO:0000256" key="5">
    <source>
        <dbReference type="ARBA" id="ARBA00022723"/>
    </source>
</evidence>
<dbReference type="SUPFAM" id="SSF50022">
    <property type="entry name" value="ISP domain"/>
    <property type="match status" value="1"/>
</dbReference>
<evidence type="ECO:0000256" key="7">
    <source>
        <dbReference type="ARBA" id="ARBA00023002"/>
    </source>
</evidence>
<evidence type="ECO:0000256" key="8">
    <source>
        <dbReference type="ARBA" id="ARBA00023004"/>
    </source>
</evidence>
<dbReference type="EMBL" id="JAPQKS010000005">
    <property type="protein sequence ID" value="KAJ5225075.1"/>
    <property type="molecule type" value="Genomic_DNA"/>
</dbReference>
<accession>A0A9W9NS03</accession>
<evidence type="ECO:0000256" key="3">
    <source>
        <dbReference type="ARBA" id="ARBA00022630"/>
    </source>
</evidence>
<dbReference type="Proteomes" id="UP001150941">
    <property type="component" value="Unassembled WGS sequence"/>
</dbReference>
<keyword evidence="5" id="KW-0479">Metal-binding</keyword>
<keyword evidence="8" id="KW-0408">Iron</keyword>
<evidence type="ECO:0000313" key="11">
    <source>
        <dbReference type="EMBL" id="KAJ5225075.1"/>
    </source>
</evidence>
<dbReference type="SUPFAM" id="SSF55424">
    <property type="entry name" value="FAD/NAD-linked reductases, dimerisation (C-terminal) domain"/>
    <property type="match status" value="1"/>
</dbReference>
<dbReference type="InterPro" id="IPR036922">
    <property type="entry name" value="Rieske_2Fe-2S_sf"/>
</dbReference>
<keyword evidence="3" id="KW-0285">Flavoprotein</keyword>
<evidence type="ECO:0000259" key="10">
    <source>
        <dbReference type="PROSITE" id="PS51296"/>
    </source>
</evidence>
<dbReference type="GO" id="GO:0051537">
    <property type="term" value="F:2 iron, 2 sulfur cluster binding"/>
    <property type="evidence" value="ECO:0007669"/>
    <property type="project" value="UniProtKB-KW"/>
</dbReference>
<keyword evidence="7" id="KW-0560">Oxidoreductase</keyword>
<dbReference type="PANTHER" id="PTHR43557">
    <property type="entry name" value="APOPTOSIS-INDUCING FACTOR 1"/>
    <property type="match status" value="1"/>
</dbReference>
<comment type="cofactor">
    <cofactor evidence="1">
        <name>FAD</name>
        <dbReference type="ChEBI" id="CHEBI:57692"/>
    </cofactor>
</comment>
<dbReference type="SUPFAM" id="SSF51905">
    <property type="entry name" value="FAD/NAD(P)-binding domain"/>
    <property type="match status" value="1"/>
</dbReference>
<evidence type="ECO:0000256" key="2">
    <source>
        <dbReference type="ARBA" id="ARBA00006442"/>
    </source>
</evidence>
<dbReference type="Gene3D" id="3.50.50.60">
    <property type="entry name" value="FAD/NAD(P)-binding domain"/>
    <property type="match status" value="2"/>
</dbReference>
<evidence type="ECO:0000256" key="6">
    <source>
        <dbReference type="ARBA" id="ARBA00022827"/>
    </source>
</evidence>
<dbReference type="PRINTS" id="PR00368">
    <property type="entry name" value="FADPNR"/>
</dbReference>
<keyword evidence="12" id="KW-1185">Reference proteome</keyword>
<dbReference type="InterPro" id="IPR017941">
    <property type="entry name" value="Rieske_2Fe-2S"/>
</dbReference>
<dbReference type="Pfam" id="PF00355">
    <property type="entry name" value="Rieske"/>
    <property type="match status" value="1"/>
</dbReference>
<dbReference type="CDD" id="cd03478">
    <property type="entry name" value="Rieske_AIFL_N"/>
    <property type="match status" value="1"/>
</dbReference>
<dbReference type="InterPro" id="IPR023753">
    <property type="entry name" value="FAD/NAD-binding_dom"/>
</dbReference>
<dbReference type="Pfam" id="PF14759">
    <property type="entry name" value="Reductase_C"/>
    <property type="match status" value="1"/>
</dbReference>
<dbReference type="InterPro" id="IPR016156">
    <property type="entry name" value="FAD/NAD-linked_Rdtase_dimer_sf"/>
</dbReference>
<evidence type="ECO:0000313" key="12">
    <source>
        <dbReference type="Proteomes" id="UP001150941"/>
    </source>
</evidence>
<dbReference type="GO" id="GO:0046872">
    <property type="term" value="F:metal ion binding"/>
    <property type="evidence" value="ECO:0007669"/>
    <property type="project" value="UniProtKB-KW"/>
</dbReference>
<dbReference type="PANTHER" id="PTHR43557:SF2">
    <property type="entry name" value="RIESKE DOMAIN-CONTAINING PROTEIN-RELATED"/>
    <property type="match status" value="1"/>
</dbReference>
<proteinExistence type="inferred from homology"/>
<dbReference type="PROSITE" id="PS51296">
    <property type="entry name" value="RIESKE"/>
    <property type="match status" value="1"/>
</dbReference>
<dbReference type="GO" id="GO:0016651">
    <property type="term" value="F:oxidoreductase activity, acting on NAD(P)H"/>
    <property type="evidence" value="ECO:0007669"/>
    <property type="project" value="TreeGrafter"/>
</dbReference>
<reference evidence="11" key="1">
    <citation type="submission" date="2022-11" db="EMBL/GenBank/DDBJ databases">
        <authorList>
            <person name="Petersen C."/>
        </authorList>
    </citation>
    <scope>NUCLEOTIDE SEQUENCE</scope>
    <source>
        <strain evidence="11">IBT 19713</strain>
    </source>
</reference>
<feature type="domain" description="Rieske" evidence="10">
    <location>
        <begin position="8"/>
        <end position="107"/>
    </location>
</feature>
<dbReference type="RefSeq" id="XP_058328486.1">
    <property type="nucleotide sequence ID" value="XM_058475596.1"/>
</dbReference>
<dbReference type="Gene3D" id="3.30.390.30">
    <property type="match status" value="1"/>
</dbReference>
<dbReference type="InterPro" id="IPR036188">
    <property type="entry name" value="FAD/NAD-bd_sf"/>
</dbReference>
<dbReference type="InterPro" id="IPR028202">
    <property type="entry name" value="Reductase_C"/>
</dbReference>